<feature type="region of interest" description="Disordered" evidence="1">
    <location>
        <begin position="1"/>
        <end position="36"/>
    </location>
</feature>
<proteinExistence type="predicted"/>
<comment type="caution">
    <text evidence="2">The sequence shown here is derived from an EMBL/GenBank/DDBJ whole genome shotgun (WGS) entry which is preliminary data.</text>
</comment>
<dbReference type="EMBL" id="BSYR01000056">
    <property type="protein sequence ID" value="GMJ10257.1"/>
    <property type="molecule type" value="Genomic_DNA"/>
</dbReference>
<organism evidence="2 3">
    <name type="scientific">Hibiscus trionum</name>
    <name type="common">Flower of an hour</name>
    <dbReference type="NCBI Taxonomy" id="183268"/>
    <lineage>
        <taxon>Eukaryota</taxon>
        <taxon>Viridiplantae</taxon>
        <taxon>Streptophyta</taxon>
        <taxon>Embryophyta</taxon>
        <taxon>Tracheophyta</taxon>
        <taxon>Spermatophyta</taxon>
        <taxon>Magnoliopsida</taxon>
        <taxon>eudicotyledons</taxon>
        <taxon>Gunneridae</taxon>
        <taxon>Pentapetalae</taxon>
        <taxon>rosids</taxon>
        <taxon>malvids</taxon>
        <taxon>Malvales</taxon>
        <taxon>Malvaceae</taxon>
        <taxon>Malvoideae</taxon>
        <taxon>Hibiscus</taxon>
    </lineage>
</organism>
<gene>
    <name evidence="2" type="ORF">HRI_004694900</name>
</gene>
<dbReference type="Proteomes" id="UP001165190">
    <property type="component" value="Unassembled WGS sequence"/>
</dbReference>
<reference evidence="2" key="1">
    <citation type="submission" date="2023-05" db="EMBL/GenBank/DDBJ databases">
        <title>Genome and transcriptome analyses reveal genes involved in the formation of fine ridges on petal epidermal cells in Hibiscus trionum.</title>
        <authorList>
            <person name="Koshimizu S."/>
            <person name="Masuda S."/>
            <person name="Ishii T."/>
            <person name="Shirasu K."/>
            <person name="Hoshino A."/>
            <person name="Arita M."/>
        </authorList>
    </citation>
    <scope>NUCLEOTIDE SEQUENCE</scope>
    <source>
        <strain evidence="2">Hamamatsu line</strain>
    </source>
</reference>
<evidence type="ECO:0000256" key="1">
    <source>
        <dbReference type="SAM" id="MobiDB-lite"/>
    </source>
</evidence>
<dbReference type="AlphaFoldDB" id="A0A9W7MRP2"/>
<feature type="region of interest" description="Disordered" evidence="1">
    <location>
        <begin position="64"/>
        <end position="93"/>
    </location>
</feature>
<sequence length="93" mass="10578">MDLLCKAYSDTSYDEPEPESKPVYHQHLPFRPSKRPIPEYPFPTLELPMRDEAPLPGRYISKREQALSGTVPPADEPNPNHRDPHVITQSGSI</sequence>
<accession>A0A9W7MRP2</accession>
<keyword evidence="3" id="KW-1185">Reference proteome</keyword>
<evidence type="ECO:0000313" key="3">
    <source>
        <dbReference type="Proteomes" id="UP001165190"/>
    </source>
</evidence>
<evidence type="ECO:0000313" key="2">
    <source>
        <dbReference type="EMBL" id="GMJ10257.1"/>
    </source>
</evidence>
<dbReference type="OrthoDB" id="1189415at2759"/>
<name>A0A9W7MRP2_HIBTR</name>
<protein>
    <submittedName>
        <fullName evidence="2">Uncharacterized protein</fullName>
    </submittedName>
</protein>